<comment type="caution">
    <text evidence="3">The sequence shown here is derived from an EMBL/GenBank/DDBJ whole genome shotgun (WGS) entry which is preliminary data.</text>
</comment>
<dbReference type="EMBL" id="ANIY01000863">
    <property type="protein sequence ID" value="ETP51050.1"/>
    <property type="molecule type" value="Genomic_DNA"/>
</dbReference>
<sequence length="153" mass="16623">MPGNGKSAKRTTDARSGRPKRVKVMPASGAPPMELALLVVTFVGFLTVEEVMTAMLLRYYAWAKLVKVVAVLELMLMKAIFQVPLVLLVETMLLIAMPMASMETVLLTNTMLLLGTALLKVFLLLVDPLLLVETILPVEIVMPVGTVLLVCAT</sequence>
<feature type="region of interest" description="Disordered" evidence="1">
    <location>
        <begin position="1"/>
        <end position="26"/>
    </location>
</feature>
<evidence type="ECO:0000313" key="3">
    <source>
        <dbReference type="EMBL" id="ETP51050.1"/>
    </source>
</evidence>
<feature type="transmembrane region" description="Helical" evidence="2">
    <location>
        <begin position="79"/>
        <end position="97"/>
    </location>
</feature>
<reference evidence="3 4" key="1">
    <citation type="submission" date="2013-11" db="EMBL/GenBank/DDBJ databases">
        <title>The Genome Sequence of Phytophthora parasitica P10297.</title>
        <authorList>
            <consortium name="The Broad Institute Genomics Platform"/>
            <person name="Russ C."/>
            <person name="Tyler B."/>
            <person name="Panabieres F."/>
            <person name="Shan W."/>
            <person name="Tripathy S."/>
            <person name="Grunwald N."/>
            <person name="Machado M."/>
            <person name="Johnson C.S."/>
            <person name="Walker B."/>
            <person name="Young S.K."/>
            <person name="Zeng Q."/>
            <person name="Gargeya S."/>
            <person name="Fitzgerald M."/>
            <person name="Haas B."/>
            <person name="Abouelleil A."/>
            <person name="Allen A.W."/>
            <person name="Alvarado L."/>
            <person name="Arachchi H.M."/>
            <person name="Berlin A.M."/>
            <person name="Chapman S.B."/>
            <person name="Gainer-Dewar J."/>
            <person name="Goldberg J."/>
            <person name="Griggs A."/>
            <person name="Gujja S."/>
            <person name="Hansen M."/>
            <person name="Howarth C."/>
            <person name="Imamovic A."/>
            <person name="Ireland A."/>
            <person name="Larimer J."/>
            <person name="McCowan C."/>
            <person name="Murphy C."/>
            <person name="Pearson M."/>
            <person name="Poon T.W."/>
            <person name="Priest M."/>
            <person name="Roberts A."/>
            <person name="Saif S."/>
            <person name="Shea T."/>
            <person name="Sisk P."/>
            <person name="Sykes S."/>
            <person name="Wortman J."/>
            <person name="Nusbaum C."/>
            <person name="Birren B."/>
        </authorList>
    </citation>
    <scope>NUCLEOTIDE SEQUENCE [LARGE SCALE GENOMIC DNA]</scope>
    <source>
        <strain evidence="3 4">P10297</strain>
    </source>
</reference>
<proteinExistence type="predicted"/>
<feature type="transmembrane region" description="Helical" evidence="2">
    <location>
        <begin position="35"/>
        <end position="59"/>
    </location>
</feature>
<dbReference type="AlphaFoldDB" id="W2ZVJ2"/>
<dbReference type="Proteomes" id="UP000018948">
    <property type="component" value="Unassembled WGS sequence"/>
</dbReference>
<feature type="transmembrane region" description="Helical" evidence="2">
    <location>
        <begin position="104"/>
        <end position="123"/>
    </location>
</feature>
<keyword evidence="2" id="KW-0472">Membrane</keyword>
<keyword evidence="2" id="KW-1133">Transmembrane helix</keyword>
<accession>W2ZVJ2</accession>
<evidence type="ECO:0000313" key="4">
    <source>
        <dbReference type="Proteomes" id="UP000018948"/>
    </source>
</evidence>
<evidence type="ECO:0000256" key="1">
    <source>
        <dbReference type="SAM" id="MobiDB-lite"/>
    </source>
</evidence>
<name>W2ZVJ2_PHYNI</name>
<protein>
    <submittedName>
        <fullName evidence="3">Uncharacterized protein</fullName>
    </submittedName>
</protein>
<gene>
    <name evidence="3" type="ORF">F442_03746</name>
</gene>
<keyword evidence="2" id="KW-0812">Transmembrane</keyword>
<organism evidence="3 4">
    <name type="scientific">Phytophthora nicotianae P10297</name>
    <dbReference type="NCBI Taxonomy" id="1317064"/>
    <lineage>
        <taxon>Eukaryota</taxon>
        <taxon>Sar</taxon>
        <taxon>Stramenopiles</taxon>
        <taxon>Oomycota</taxon>
        <taxon>Peronosporomycetes</taxon>
        <taxon>Peronosporales</taxon>
        <taxon>Peronosporaceae</taxon>
        <taxon>Phytophthora</taxon>
    </lineage>
</organism>
<evidence type="ECO:0000256" key="2">
    <source>
        <dbReference type="SAM" id="Phobius"/>
    </source>
</evidence>
<feature type="transmembrane region" description="Helical" evidence="2">
    <location>
        <begin position="129"/>
        <end position="152"/>
    </location>
</feature>